<evidence type="ECO:0000313" key="3">
    <source>
        <dbReference type="Proteomes" id="UP000286576"/>
    </source>
</evidence>
<dbReference type="RefSeq" id="WP_119586402.1">
    <property type="nucleotide sequence ID" value="NZ_CAWODQ010000022.1"/>
</dbReference>
<dbReference type="OrthoDB" id="7410258at2"/>
<evidence type="ECO:0000256" key="1">
    <source>
        <dbReference type="SAM" id="MobiDB-lite"/>
    </source>
</evidence>
<dbReference type="Proteomes" id="UP000286576">
    <property type="component" value="Unassembled WGS sequence"/>
</dbReference>
<name>A0A418NSP8_9SPHN</name>
<reference evidence="2 3" key="1">
    <citation type="submission" date="2018-08" db="EMBL/GenBank/DDBJ databases">
        <title>Erythrobacter zhengii sp.nov., a bacterium isolated from deep-sea sediment.</title>
        <authorList>
            <person name="Fang C."/>
            <person name="Wu Y.-H."/>
            <person name="Sun C."/>
            <person name="Wang H."/>
            <person name="Cheng H."/>
            <person name="Meng F.-X."/>
            <person name="Wang C.-S."/>
            <person name="Xu X.-W."/>
        </authorList>
    </citation>
    <scope>NUCLEOTIDE SEQUENCE [LARGE SCALE GENOMIC DNA]</scope>
    <source>
        <strain evidence="2 3">V18</strain>
    </source>
</reference>
<dbReference type="EMBL" id="QXFL01000003">
    <property type="protein sequence ID" value="RIV86599.1"/>
    <property type="molecule type" value="Genomic_DNA"/>
</dbReference>
<comment type="caution">
    <text evidence="2">The sequence shown here is derived from an EMBL/GenBank/DDBJ whole genome shotgun (WGS) entry which is preliminary data.</text>
</comment>
<accession>A0A418NSP8</accession>
<protein>
    <submittedName>
        <fullName evidence="2">Uncharacterized protein</fullName>
    </submittedName>
</protein>
<evidence type="ECO:0000313" key="2">
    <source>
        <dbReference type="EMBL" id="RIV86599.1"/>
    </source>
</evidence>
<keyword evidence="3" id="KW-1185">Reference proteome</keyword>
<proteinExistence type="predicted"/>
<feature type="compositionally biased region" description="Basic and acidic residues" evidence="1">
    <location>
        <begin position="99"/>
        <end position="111"/>
    </location>
</feature>
<feature type="region of interest" description="Disordered" evidence="1">
    <location>
        <begin position="66"/>
        <end position="111"/>
    </location>
</feature>
<dbReference type="AlphaFoldDB" id="A0A418NSP8"/>
<organism evidence="2 3">
    <name type="scientific">Aurantiacibacter zhengii</name>
    <dbReference type="NCBI Taxonomy" id="2307003"/>
    <lineage>
        <taxon>Bacteria</taxon>
        <taxon>Pseudomonadati</taxon>
        <taxon>Pseudomonadota</taxon>
        <taxon>Alphaproteobacteria</taxon>
        <taxon>Sphingomonadales</taxon>
        <taxon>Erythrobacteraceae</taxon>
        <taxon>Aurantiacibacter</taxon>
    </lineage>
</organism>
<sequence length="111" mass="11898">MFEGNPIPAPDSRSSAAGDTAENPLCELNWADLTARLAAARELRAELAITDDRVLASFDAESARHLASQPGGFGHGYDQRDVNPDDLGNCKGRSAKHFSRADRDTATRGNT</sequence>
<feature type="region of interest" description="Disordered" evidence="1">
    <location>
        <begin position="1"/>
        <end position="20"/>
    </location>
</feature>
<gene>
    <name evidence="2" type="ORF">D2V07_07755</name>
</gene>